<comment type="caution">
    <text evidence="1">The sequence shown here is derived from an EMBL/GenBank/DDBJ whole genome shotgun (WGS) entry which is preliminary data.</text>
</comment>
<gene>
    <name evidence="1" type="ORF">PHACT_02695</name>
</gene>
<dbReference type="EMBL" id="MASR01000001">
    <property type="protein sequence ID" value="OFE12174.1"/>
    <property type="molecule type" value="Genomic_DNA"/>
</dbReference>
<name>A0A1E8CIE3_9GAMM</name>
<reference evidence="2" key="1">
    <citation type="submission" date="2016-07" db="EMBL/GenBank/DDBJ databases">
        <authorList>
            <person name="Florea S."/>
            <person name="Webb J.S."/>
            <person name="Jaromczyk J."/>
            <person name="Schardl C.L."/>
        </authorList>
    </citation>
    <scope>NUCLEOTIDE SEQUENCE [LARGE SCALE GENOMIC DNA]</scope>
    <source>
        <strain evidence="2">KCTC 42131</strain>
    </source>
</reference>
<protein>
    <submittedName>
        <fullName evidence="1">Uncharacterized protein</fullName>
    </submittedName>
</protein>
<organism evidence="1 2">
    <name type="scientific">Pseudohongiella acticola</name>
    <dbReference type="NCBI Taxonomy" id="1524254"/>
    <lineage>
        <taxon>Bacteria</taxon>
        <taxon>Pseudomonadati</taxon>
        <taxon>Pseudomonadota</taxon>
        <taxon>Gammaproteobacteria</taxon>
        <taxon>Pseudomonadales</taxon>
        <taxon>Pseudohongiellaceae</taxon>
        <taxon>Pseudohongiella</taxon>
    </lineage>
</organism>
<proteinExistence type="predicted"/>
<accession>A0A1E8CIE3</accession>
<dbReference type="STRING" id="1524254.PHACT_02695"/>
<dbReference type="Proteomes" id="UP000175669">
    <property type="component" value="Unassembled WGS sequence"/>
</dbReference>
<evidence type="ECO:0000313" key="1">
    <source>
        <dbReference type="EMBL" id="OFE12174.1"/>
    </source>
</evidence>
<evidence type="ECO:0000313" key="2">
    <source>
        <dbReference type="Proteomes" id="UP000175669"/>
    </source>
</evidence>
<sequence length="97" mass="10268">MLSADSSARVWLPVVKWSVVIALSGEGGCASTGRIAAIAVTQRSTTQADPQGPFMKKAPRHVKASQHADVSQYANAPRKIDGHADPALRLVYSLSIV</sequence>
<keyword evidence="2" id="KW-1185">Reference proteome</keyword>
<dbReference type="AlphaFoldDB" id="A0A1E8CIE3"/>